<evidence type="ECO:0000256" key="8">
    <source>
        <dbReference type="ARBA" id="ARBA00038436"/>
    </source>
</evidence>
<dbReference type="RefSeq" id="WP_201166378.1">
    <property type="nucleotide sequence ID" value="NZ_JAEPWM010000001.1"/>
</dbReference>
<feature type="transmembrane region" description="Helical" evidence="9">
    <location>
        <begin position="130"/>
        <end position="147"/>
    </location>
</feature>
<evidence type="ECO:0000256" key="4">
    <source>
        <dbReference type="ARBA" id="ARBA00022519"/>
    </source>
</evidence>
<dbReference type="InterPro" id="IPR055348">
    <property type="entry name" value="DctQ"/>
</dbReference>
<sequence>MAAARNRLAPLDYVEEAIAGAALLVVIFATCWGVVTRYITEQPATWSGEVAGIGFAWLVFVGAAAGVKYGSHIAIDMLVVRLPGPLRRGLMLAADALVLAFLATLLVLSVQFSIDAWGDPTSVLRLPRTVTYSSVVVGSLCMLVRFARAAWRRWRGHSAAWLTMAAPAGAEL</sequence>
<reference evidence="11" key="2">
    <citation type="submission" date="2021-01" db="EMBL/GenBank/DDBJ databases">
        <authorList>
            <person name="Kang M."/>
        </authorList>
    </citation>
    <scope>NUCLEOTIDE SEQUENCE</scope>
    <source>
        <strain evidence="11">KACC 17527</strain>
    </source>
</reference>
<comment type="similarity">
    <text evidence="8 9">Belongs to the TRAP transporter small permease family.</text>
</comment>
<keyword evidence="6 9" id="KW-1133">Transmembrane helix</keyword>
<dbReference type="PANTHER" id="PTHR35011:SF11">
    <property type="entry name" value="TRAP TRANSPORTER SMALL PERMEASE PROTEIN"/>
    <property type="match status" value="1"/>
</dbReference>
<reference evidence="11" key="1">
    <citation type="journal article" date="2012" name="J. Microbiol. Biotechnol.">
        <title>Ramlibacter ginsenosidimutans sp. nov., with ginsenoside-converting activity.</title>
        <authorList>
            <person name="Wang L."/>
            <person name="An D.S."/>
            <person name="Kim S.G."/>
            <person name="Jin F.X."/>
            <person name="Kim S.C."/>
            <person name="Lee S.T."/>
            <person name="Im W.T."/>
        </authorList>
    </citation>
    <scope>NUCLEOTIDE SEQUENCE</scope>
    <source>
        <strain evidence="11">KACC 17527</strain>
    </source>
</reference>
<feature type="transmembrane region" description="Helical" evidence="9">
    <location>
        <begin position="51"/>
        <end position="69"/>
    </location>
</feature>
<feature type="domain" description="Tripartite ATP-independent periplasmic transporters DctQ component" evidence="10">
    <location>
        <begin position="27"/>
        <end position="155"/>
    </location>
</feature>
<name>A0A934WL39_9BURK</name>
<dbReference type="GO" id="GO:0005886">
    <property type="term" value="C:plasma membrane"/>
    <property type="evidence" value="ECO:0007669"/>
    <property type="project" value="UniProtKB-SubCell"/>
</dbReference>
<dbReference type="Pfam" id="PF04290">
    <property type="entry name" value="DctQ"/>
    <property type="match status" value="1"/>
</dbReference>
<evidence type="ECO:0000256" key="5">
    <source>
        <dbReference type="ARBA" id="ARBA00022692"/>
    </source>
</evidence>
<dbReference type="GO" id="GO:0015740">
    <property type="term" value="P:C4-dicarboxylate transport"/>
    <property type="evidence" value="ECO:0007669"/>
    <property type="project" value="TreeGrafter"/>
</dbReference>
<dbReference type="AlphaFoldDB" id="A0A934WL39"/>
<keyword evidence="5 9" id="KW-0812">Transmembrane</keyword>
<protein>
    <recommendedName>
        <fullName evidence="9">TRAP transporter small permease protein</fullName>
    </recommendedName>
</protein>
<proteinExistence type="inferred from homology"/>
<evidence type="ECO:0000256" key="3">
    <source>
        <dbReference type="ARBA" id="ARBA00022475"/>
    </source>
</evidence>
<keyword evidence="12" id="KW-1185">Reference proteome</keyword>
<keyword evidence="3" id="KW-1003">Cell membrane</keyword>
<evidence type="ECO:0000259" key="10">
    <source>
        <dbReference type="Pfam" id="PF04290"/>
    </source>
</evidence>
<keyword evidence="2 9" id="KW-0813">Transport</keyword>
<dbReference type="PANTHER" id="PTHR35011">
    <property type="entry name" value="2,3-DIKETO-L-GULONATE TRAP TRANSPORTER SMALL PERMEASE PROTEIN YIAM"/>
    <property type="match status" value="1"/>
</dbReference>
<evidence type="ECO:0000256" key="9">
    <source>
        <dbReference type="RuleBase" id="RU369079"/>
    </source>
</evidence>
<evidence type="ECO:0000313" key="12">
    <source>
        <dbReference type="Proteomes" id="UP000630528"/>
    </source>
</evidence>
<evidence type="ECO:0000256" key="6">
    <source>
        <dbReference type="ARBA" id="ARBA00022989"/>
    </source>
</evidence>
<evidence type="ECO:0000256" key="2">
    <source>
        <dbReference type="ARBA" id="ARBA00022448"/>
    </source>
</evidence>
<feature type="transmembrane region" description="Helical" evidence="9">
    <location>
        <begin position="90"/>
        <end position="110"/>
    </location>
</feature>
<dbReference type="InterPro" id="IPR007387">
    <property type="entry name" value="TRAP_DctQ"/>
</dbReference>
<evidence type="ECO:0000313" key="11">
    <source>
        <dbReference type="EMBL" id="MBK6005013.1"/>
    </source>
</evidence>
<organism evidence="11 12">
    <name type="scientific">Ramlibacter ginsenosidimutans</name>
    <dbReference type="NCBI Taxonomy" id="502333"/>
    <lineage>
        <taxon>Bacteria</taxon>
        <taxon>Pseudomonadati</taxon>
        <taxon>Pseudomonadota</taxon>
        <taxon>Betaproteobacteria</taxon>
        <taxon>Burkholderiales</taxon>
        <taxon>Comamonadaceae</taxon>
        <taxon>Ramlibacter</taxon>
    </lineage>
</organism>
<dbReference type="EMBL" id="JAEPWM010000001">
    <property type="protein sequence ID" value="MBK6005013.1"/>
    <property type="molecule type" value="Genomic_DNA"/>
</dbReference>
<dbReference type="Proteomes" id="UP000630528">
    <property type="component" value="Unassembled WGS sequence"/>
</dbReference>
<feature type="transmembrane region" description="Helical" evidence="9">
    <location>
        <begin position="21"/>
        <end position="39"/>
    </location>
</feature>
<comment type="caution">
    <text evidence="11">The sequence shown here is derived from an EMBL/GenBank/DDBJ whole genome shotgun (WGS) entry which is preliminary data.</text>
</comment>
<evidence type="ECO:0000256" key="7">
    <source>
        <dbReference type="ARBA" id="ARBA00023136"/>
    </source>
</evidence>
<comment type="subunit">
    <text evidence="9">The complex comprises the extracytoplasmic solute receptor protein and the two transmembrane proteins.</text>
</comment>
<comment type="subcellular location">
    <subcellularLocation>
        <location evidence="1 9">Cell inner membrane</location>
        <topology evidence="1 9">Multi-pass membrane protein</topology>
    </subcellularLocation>
</comment>
<keyword evidence="4 9" id="KW-0997">Cell inner membrane</keyword>
<comment type="function">
    <text evidence="9">Part of the tripartite ATP-independent periplasmic (TRAP) transport system.</text>
</comment>
<dbReference type="GO" id="GO:0022857">
    <property type="term" value="F:transmembrane transporter activity"/>
    <property type="evidence" value="ECO:0007669"/>
    <property type="project" value="UniProtKB-UniRule"/>
</dbReference>
<evidence type="ECO:0000256" key="1">
    <source>
        <dbReference type="ARBA" id="ARBA00004429"/>
    </source>
</evidence>
<gene>
    <name evidence="11" type="ORF">JJB11_02810</name>
</gene>
<accession>A0A934WL39</accession>
<keyword evidence="7 9" id="KW-0472">Membrane</keyword>